<dbReference type="Proteomes" id="UP000826271">
    <property type="component" value="Unassembled WGS sequence"/>
</dbReference>
<evidence type="ECO:0000256" key="1">
    <source>
        <dbReference type="ARBA" id="ARBA00023054"/>
    </source>
</evidence>
<feature type="compositionally biased region" description="Low complexity" evidence="4">
    <location>
        <begin position="73"/>
        <end position="91"/>
    </location>
</feature>
<comment type="similarity">
    <text evidence="2">Belongs to the NET family.</text>
</comment>
<dbReference type="PANTHER" id="PTHR32258:SF3">
    <property type="entry name" value="PROTEIN NETWORKED 4A"/>
    <property type="match status" value="1"/>
</dbReference>
<dbReference type="Pfam" id="PF07765">
    <property type="entry name" value="KIP1"/>
    <property type="match status" value="1"/>
</dbReference>
<feature type="coiled-coil region" evidence="3">
    <location>
        <begin position="211"/>
        <end position="325"/>
    </location>
</feature>
<name>A0AAV6Y0D8_9LAMI</name>
<organism evidence="6 7">
    <name type="scientific">Buddleja alternifolia</name>
    <dbReference type="NCBI Taxonomy" id="168488"/>
    <lineage>
        <taxon>Eukaryota</taxon>
        <taxon>Viridiplantae</taxon>
        <taxon>Streptophyta</taxon>
        <taxon>Embryophyta</taxon>
        <taxon>Tracheophyta</taxon>
        <taxon>Spermatophyta</taxon>
        <taxon>Magnoliopsida</taxon>
        <taxon>eudicotyledons</taxon>
        <taxon>Gunneridae</taxon>
        <taxon>Pentapetalae</taxon>
        <taxon>asterids</taxon>
        <taxon>lamiids</taxon>
        <taxon>Lamiales</taxon>
        <taxon>Scrophulariaceae</taxon>
        <taxon>Buddlejeae</taxon>
        <taxon>Buddleja</taxon>
    </lineage>
</organism>
<dbReference type="InterPro" id="IPR011684">
    <property type="entry name" value="NAB"/>
</dbReference>
<proteinExistence type="inferred from homology"/>
<dbReference type="GO" id="GO:0003779">
    <property type="term" value="F:actin binding"/>
    <property type="evidence" value="ECO:0007669"/>
    <property type="project" value="InterPro"/>
</dbReference>
<dbReference type="Gene3D" id="1.10.287.1490">
    <property type="match status" value="1"/>
</dbReference>
<protein>
    <recommendedName>
        <fullName evidence="5">NAB domain-containing protein</fullName>
    </recommendedName>
</protein>
<feature type="compositionally biased region" description="Acidic residues" evidence="4">
    <location>
        <begin position="132"/>
        <end position="146"/>
    </location>
</feature>
<reference evidence="6" key="1">
    <citation type="submission" date="2019-10" db="EMBL/GenBank/DDBJ databases">
        <authorList>
            <person name="Zhang R."/>
            <person name="Pan Y."/>
            <person name="Wang J."/>
            <person name="Ma R."/>
            <person name="Yu S."/>
        </authorList>
    </citation>
    <scope>NUCLEOTIDE SEQUENCE</scope>
    <source>
        <strain evidence="6">LA-IB0</strain>
        <tissue evidence="6">Leaf</tissue>
    </source>
</reference>
<dbReference type="PROSITE" id="PS51774">
    <property type="entry name" value="NAB"/>
    <property type="match status" value="1"/>
</dbReference>
<dbReference type="InterPro" id="IPR051861">
    <property type="entry name" value="NET_actin-binding_domain"/>
</dbReference>
<sequence length="522" mass="60353">MTRKSLTSEMDQHVKRMLMLIEEDADSFAKKAEMYYQKRPELIRLVEEFYRMYRSLAERHDNVTGELRKNIPSDLLSQGSSSISNVGSEPPSTFPSPECRLSNRKSGPPRAAGFDFFLGNDSELNNNKEGDESSTLDSESESDDSSVNDYSATHSNDDEHHVLQRKIMELEIELREVQEKLRRVQDEEIYEGSYKKSGDGNFEVNGKITAIDEEEVRMAKEKIELSEEEITCLRIELHNYKSLDSVHKIQTLEEELRITQEKLHEFEEKIAGVSRELISKGSTVQTLQDELESAQKEVTAWKNKLEKEKREVSKLQEHMTRYKTNVSDRDQEIRGLKEATSNANKSLSEVDEQLQAEITRISMEDNVKEMDLHCQSLEEDARRLKAKIAEAGSLEEVKKSLDALQLKYETEKDNLNMMIDALGAEVNSKDDEIEEMNKHLHQLHMELIDGAEGTRKLAEELRARIRELEREVETKQEIIVQGAEEKREAIWQLCFSLEHYRNGYHRLREAVMGHKRMPVLAS</sequence>
<evidence type="ECO:0000259" key="5">
    <source>
        <dbReference type="PROSITE" id="PS51774"/>
    </source>
</evidence>
<evidence type="ECO:0000256" key="2">
    <source>
        <dbReference type="ARBA" id="ARBA00038006"/>
    </source>
</evidence>
<dbReference type="PANTHER" id="PTHR32258">
    <property type="entry name" value="PROTEIN NETWORKED 4A"/>
    <property type="match status" value="1"/>
</dbReference>
<feature type="domain" description="NAB" evidence="5">
    <location>
        <begin position="1"/>
        <end position="67"/>
    </location>
</feature>
<evidence type="ECO:0000313" key="6">
    <source>
        <dbReference type="EMBL" id="KAG8387943.1"/>
    </source>
</evidence>
<keyword evidence="7" id="KW-1185">Reference proteome</keyword>
<keyword evidence="1 3" id="KW-0175">Coiled coil</keyword>
<dbReference type="EMBL" id="WHWC01000002">
    <property type="protein sequence ID" value="KAG8387943.1"/>
    <property type="molecule type" value="Genomic_DNA"/>
</dbReference>
<evidence type="ECO:0000256" key="3">
    <source>
        <dbReference type="SAM" id="Coils"/>
    </source>
</evidence>
<accession>A0AAV6Y0D8</accession>
<gene>
    <name evidence="6" type="ORF">BUALT_Bualt02G0073800</name>
</gene>
<dbReference type="GO" id="GO:0005774">
    <property type="term" value="C:vacuolar membrane"/>
    <property type="evidence" value="ECO:0007669"/>
    <property type="project" value="TreeGrafter"/>
</dbReference>
<feature type="coiled-coil region" evidence="3">
    <location>
        <begin position="367"/>
        <end position="485"/>
    </location>
</feature>
<feature type="region of interest" description="Disordered" evidence="4">
    <location>
        <begin position="72"/>
        <end position="160"/>
    </location>
</feature>
<evidence type="ECO:0000313" key="7">
    <source>
        <dbReference type="Proteomes" id="UP000826271"/>
    </source>
</evidence>
<comment type="caution">
    <text evidence="6">The sequence shown here is derived from an EMBL/GenBank/DDBJ whole genome shotgun (WGS) entry which is preliminary data.</text>
</comment>
<evidence type="ECO:0000256" key="4">
    <source>
        <dbReference type="SAM" id="MobiDB-lite"/>
    </source>
</evidence>
<feature type="coiled-coil region" evidence="3">
    <location>
        <begin position="160"/>
        <end position="187"/>
    </location>
</feature>
<dbReference type="AlphaFoldDB" id="A0AAV6Y0D8"/>